<sequence length="174" mass="20395">MEYSDNDKQIAQILYDKMKTLPIGTEISVSELSLIALEEHQTEDGFPMFDLWNVMNALRYMMNKERKLRMDFTKHDFLCEGLQFNIPFVLLKWGQRIYTKEARIARSFAKANSLYGVKFVCYLDEKWVFRITNEPGLVVDPAYPPKYIIVTEEGEVRFSTPEEGNDVYQLTNVL</sequence>
<dbReference type="EMBL" id="QRKB01000033">
    <property type="protein sequence ID" value="RHH79335.1"/>
    <property type="molecule type" value="Genomic_DNA"/>
</dbReference>
<reference evidence="1 2" key="1">
    <citation type="submission" date="2018-08" db="EMBL/GenBank/DDBJ databases">
        <title>A genome reference for cultivated species of the human gut microbiota.</title>
        <authorList>
            <person name="Zou Y."/>
            <person name="Xue W."/>
            <person name="Luo G."/>
        </authorList>
    </citation>
    <scope>NUCLEOTIDE SEQUENCE [LARGE SCALE GENOMIC DNA]</scope>
    <source>
        <strain evidence="1 2">AM16-54</strain>
    </source>
</reference>
<gene>
    <name evidence="1" type="ORF">DW192_11845</name>
</gene>
<comment type="caution">
    <text evidence="1">The sequence shown here is derived from an EMBL/GenBank/DDBJ whole genome shotgun (WGS) entry which is preliminary data.</text>
</comment>
<evidence type="ECO:0000313" key="1">
    <source>
        <dbReference type="EMBL" id="RHH79335.1"/>
    </source>
</evidence>
<dbReference type="Proteomes" id="UP000284548">
    <property type="component" value="Unassembled WGS sequence"/>
</dbReference>
<protein>
    <submittedName>
        <fullName evidence="1">Uncharacterized protein</fullName>
    </submittedName>
</protein>
<organism evidence="1 2">
    <name type="scientific">Segatella copri</name>
    <dbReference type="NCBI Taxonomy" id="165179"/>
    <lineage>
        <taxon>Bacteria</taxon>
        <taxon>Pseudomonadati</taxon>
        <taxon>Bacteroidota</taxon>
        <taxon>Bacteroidia</taxon>
        <taxon>Bacteroidales</taxon>
        <taxon>Prevotellaceae</taxon>
        <taxon>Segatella</taxon>
    </lineage>
</organism>
<name>A0A414XZM9_9BACT</name>
<accession>A0A414XZM9</accession>
<dbReference type="AlphaFoldDB" id="A0A414XZM9"/>
<dbReference type="RefSeq" id="WP_118255345.1">
    <property type="nucleotide sequence ID" value="NZ_QRKB01000033.1"/>
</dbReference>
<evidence type="ECO:0000313" key="2">
    <source>
        <dbReference type="Proteomes" id="UP000284548"/>
    </source>
</evidence>
<proteinExistence type="predicted"/>